<dbReference type="PANTHER" id="PTHR13522:SF3">
    <property type="entry name" value="U6 SNRNA PHOSPHODIESTERASE 1"/>
    <property type="match status" value="1"/>
</dbReference>
<dbReference type="GO" id="GO:1990838">
    <property type="term" value="F:poly(U)-specific exoribonuclease activity, producing 3' uridine cyclic phosphate ends"/>
    <property type="evidence" value="ECO:0007669"/>
    <property type="project" value="UniProtKB-UniRule"/>
</dbReference>
<dbReference type="AlphaFoldDB" id="A0AAW1CVQ0"/>
<comment type="catalytic activity">
    <reaction evidence="5">
        <text>a 3'-end uridylyl-uridine-RNA = a 3'-end 2',3'-cyclophospho-uridine-RNA + uridine</text>
        <dbReference type="Rhea" id="RHEA:46052"/>
        <dbReference type="Rhea" id="RHEA-COMP:17384"/>
        <dbReference type="Rhea" id="RHEA-COMP:17385"/>
        <dbReference type="ChEBI" id="CHEBI:16704"/>
        <dbReference type="ChEBI" id="CHEBI:85643"/>
        <dbReference type="ChEBI" id="CHEBI:85644"/>
    </reaction>
    <physiologicalReaction direction="left-to-right" evidence="5">
        <dbReference type="Rhea" id="RHEA:46053"/>
    </physiologicalReaction>
</comment>
<accession>A0AAW1CVQ0</accession>
<keyword evidence="3" id="KW-0456">Lyase</keyword>
<evidence type="ECO:0000256" key="3">
    <source>
        <dbReference type="ARBA" id="ARBA00023239"/>
    </source>
</evidence>
<comment type="similarity">
    <text evidence="6">Belongs to the 2H phosphoesterase superfamily. USB1 family.</text>
</comment>
<feature type="active site" description="Proton donor/acceptor" evidence="6">
    <location>
        <position position="110"/>
    </location>
</feature>
<evidence type="ECO:0000256" key="1">
    <source>
        <dbReference type="ARBA" id="ARBA00022722"/>
    </source>
</evidence>
<evidence type="ECO:0000313" key="9">
    <source>
        <dbReference type="Proteomes" id="UP001461498"/>
    </source>
</evidence>
<proteinExistence type="inferred from homology"/>
<sequence>MSSSLKLLHDYNSDGSSSCTEDEETPVNEENDVECRLPLPNSLKVNHKQEVNDEPEKHDGRVRCYPHQRGNWNSLIFIPYESDASFDILCDQIIELCKPKVDLKRINDPHISLTRTFILLYHWIDSFVLSVKKSLRSFHRFDVQFDNLKVYCNEEKTRTFLAFSVGLGKLEILKSVQLLDRCLSEYKLHPFYQEASFHMSILWCLGDKKNELEELLTQINETLTINLNESFDSAFQIRNYICKIGNKIFDINLV</sequence>
<organism evidence="8 9">
    <name type="scientific">Rhynocoris fuscipes</name>
    <dbReference type="NCBI Taxonomy" id="488301"/>
    <lineage>
        <taxon>Eukaryota</taxon>
        <taxon>Metazoa</taxon>
        <taxon>Ecdysozoa</taxon>
        <taxon>Arthropoda</taxon>
        <taxon>Hexapoda</taxon>
        <taxon>Insecta</taxon>
        <taxon>Pterygota</taxon>
        <taxon>Neoptera</taxon>
        <taxon>Paraneoptera</taxon>
        <taxon>Hemiptera</taxon>
        <taxon>Heteroptera</taxon>
        <taxon>Panheteroptera</taxon>
        <taxon>Cimicomorpha</taxon>
        <taxon>Reduviidae</taxon>
        <taxon>Harpactorinae</taxon>
        <taxon>Harpactorini</taxon>
        <taxon>Rhynocoris</taxon>
    </lineage>
</organism>
<dbReference type="InterPro" id="IPR027521">
    <property type="entry name" value="Usb1"/>
</dbReference>
<keyword evidence="9" id="KW-1185">Reference proteome</keyword>
<keyword evidence="2 6" id="KW-0378">Hydrolase</keyword>
<comment type="function">
    <text evidence="6">Phosphodiesterase responsible for the U6 snRNA 3' end processing. Acts as an exoribonuclease (RNase) responsible for trimming the poly(U) tract of the last nucleotides in the pre-U6 snRNA molecule, leading to the formation of mature U6 snRNA.</text>
</comment>
<dbReference type="Gene3D" id="3.90.1140.10">
    <property type="entry name" value="Cyclic phosphodiesterase"/>
    <property type="match status" value="1"/>
</dbReference>
<feature type="compositionally biased region" description="Acidic residues" evidence="7">
    <location>
        <begin position="20"/>
        <end position="32"/>
    </location>
</feature>
<dbReference type="GO" id="GO:0034477">
    <property type="term" value="P:U6 snRNA 3'-end processing"/>
    <property type="evidence" value="ECO:0007669"/>
    <property type="project" value="UniProtKB-UniRule"/>
</dbReference>
<dbReference type="EC" id="3.1.4.-" evidence="6"/>
<evidence type="ECO:0000256" key="2">
    <source>
        <dbReference type="ARBA" id="ARBA00022801"/>
    </source>
</evidence>
<feature type="active site" description="Proton donor/acceptor" evidence="6">
    <location>
        <position position="198"/>
    </location>
</feature>
<dbReference type="GO" id="GO:0005634">
    <property type="term" value="C:nucleus"/>
    <property type="evidence" value="ECO:0007669"/>
    <property type="project" value="UniProtKB-SubCell"/>
</dbReference>
<dbReference type="EMBL" id="JAPXFL010000008">
    <property type="protein sequence ID" value="KAK9502402.1"/>
    <property type="molecule type" value="Genomic_DNA"/>
</dbReference>
<evidence type="ECO:0000256" key="6">
    <source>
        <dbReference type="HAMAP-Rule" id="MF_03040"/>
    </source>
</evidence>
<feature type="region of interest" description="Disordered" evidence="7">
    <location>
        <begin position="1"/>
        <end position="32"/>
    </location>
</feature>
<keyword evidence="4 6" id="KW-0539">Nucleus</keyword>
<name>A0AAW1CVQ0_9HEMI</name>
<gene>
    <name evidence="8" type="ORF">O3M35_011185</name>
</gene>
<evidence type="ECO:0000256" key="7">
    <source>
        <dbReference type="SAM" id="MobiDB-lite"/>
    </source>
</evidence>
<dbReference type="Proteomes" id="UP001461498">
    <property type="component" value="Unassembled WGS sequence"/>
</dbReference>
<comment type="subcellular location">
    <subcellularLocation>
        <location evidence="6">Nucleus</location>
    </subcellularLocation>
</comment>
<keyword evidence="1 6" id="KW-0540">Nuclease</keyword>
<evidence type="ECO:0000256" key="4">
    <source>
        <dbReference type="ARBA" id="ARBA00023242"/>
    </source>
</evidence>
<evidence type="ECO:0000313" key="8">
    <source>
        <dbReference type="EMBL" id="KAK9502402.1"/>
    </source>
</evidence>
<reference evidence="8 9" key="1">
    <citation type="submission" date="2022-12" db="EMBL/GenBank/DDBJ databases">
        <title>Chromosome-level genome assembly of true bugs.</title>
        <authorList>
            <person name="Ma L."/>
            <person name="Li H."/>
        </authorList>
    </citation>
    <scope>NUCLEOTIDE SEQUENCE [LARGE SCALE GENOMIC DNA]</scope>
    <source>
        <strain evidence="8">Lab_2022b</strain>
    </source>
</reference>
<dbReference type="PANTHER" id="PTHR13522">
    <property type="entry name" value="U6 SNRNA PHOSPHODIESTERASE 1"/>
    <property type="match status" value="1"/>
</dbReference>
<protein>
    <recommendedName>
        <fullName evidence="6">U6 snRNA phosphodiesterase</fullName>
        <ecNumber evidence="6">3.1.4.-</ecNumber>
    </recommendedName>
</protein>
<dbReference type="GO" id="GO:0016829">
    <property type="term" value="F:lyase activity"/>
    <property type="evidence" value="ECO:0007669"/>
    <property type="project" value="UniProtKB-KW"/>
</dbReference>
<dbReference type="Pfam" id="PF09749">
    <property type="entry name" value="HVSL"/>
    <property type="match status" value="1"/>
</dbReference>
<dbReference type="HAMAP" id="MF_03040">
    <property type="entry name" value="USB1"/>
    <property type="match status" value="1"/>
</dbReference>
<comment type="caution">
    <text evidence="8">The sequence shown here is derived from an EMBL/GenBank/DDBJ whole genome shotgun (WGS) entry which is preliminary data.</text>
</comment>
<evidence type="ECO:0000256" key="5">
    <source>
        <dbReference type="ARBA" id="ARBA00029300"/>
    </source>
</evidence>